<proteinExistence type="predicted"/>
<sequence>MTEAEAVPEPDGGEQPKPHTIRLELADEPGQLLDALRPIAENGGNLLSIFHERGNRTPRGRIPVEVDLECPPDRFDTIVDALRSEGVNVMQAGAEQYSETLTVILVGHLVDSDLSDTLQRIEQCSSASLADISLNAPEGRDEVSSASLRLATYSGRTEDALDVIRTVAREKDLHVIEPLTEVSP</sequence>
<dbReference type="SUPFAM" id="SSF55021">
    <property type="entry name" value="ACT-like"/>
    <property type="match status" value="1"/>
</dbReference>
<organism evidence="1 2">
    <name type="scientific">Halogeometricum borinquense</name>
    <dbReference type="NCBI Taxonomy" id="60847"/>
    <lineage>
        <taxon>Archaea</taxon>
        <taxon>Methanobacteriati</taxon>
        <taxon>Methanobacteriota</taxon>
        <taxon>Stenosarchaea group</taxon>
        <taxon>Halobacteria</taxon>
        <taxon>Halobacteriales</taxon>
        <taxon>Haloferacaceae</taxon>
        <taxon>Halogeometricum</taxon>
    </lineage>
</organism>
<dbReference type="CDD" id="cd04886">
    <property type="entry name" value="ACT_ThrD-II-like"/>
    <property type="match status" value="1"/>
</dbReference>
<dbReference type="Proteomes" id="UP000465846">
    <property type="component" value="Chromosome"/>
</dbReference>
<dbReference type="EMBL" id="CP048739">
    <property type="protein sequence ID" value="QIB73071.1"/>
    <property type="molecule type" value="Genomic_DNA"/>
</dbReference>
<accession>A0A6C0UFM1</accession>
<evidence type="ECO:0000313" key="2">
    <source>
        <dbReference type="Proteomes" id="UP000465846"/>
    </source>
</evidence>
<dbReference type="AlphaFoldDB" id="A0A6C0UFM1"/>
<dbReference type="InterPro" id="IPR045865">
    <property type="entry name" value="ACT-like_dom_sf"/>
</dbReference>
<dbReference type="GeneID" id="44078036"/>
<gene>
    <name evidence="1" type="ORF">G3I44_01505</name>
</gene>
<protein>
    <submittedName>
        <fullName evidence="1">Amino acid-binding protein</fullName>
    </submittedName>
</protein>
<evidence type="ECO:0000313" key="1">
    <source>
        <dbReference type="EMBL" id="QIB73071.1"/>
    </source>
</evidence>
<name>A0A6C0UFM1_9EURY</name>
<dbReference type="RefSeq" id="WP_163485217.1">
    <property type="nucleotide sequence ID" value="NZ_CP048739.1"/>
</dbReference>
<reference evidence="1 2" key="1">
    <citation type="submission" date="2020-02" db="EMBL/GenBank/DDBJ databases">
        <title>Whole genome sequence of Halogeometricum borinquense strain wsp4.</title>
        <authorList>
            <person name="Verma D.K."/>
            <person name="Gopal K."/>
            <person name="Prasad E.S."/>
        </authorList>
    </citation>
    <scope>NUCLEOTIDE SEQUENCE [LARGE SCALE GENOMIC DNA]</scope>
    <source>
        <strain evidence="2">wsp4</strain>
    </source>
</reference>
<dbReference type="InterPro" id="IPR044561">
    <property type="entry name" value="ACT_ThrD-II-like"/>
</dbReference>